<sequence length="157" mass="17568">MLPAEPGLYAWWASVTVFPELPGQPNLIIGDARLLYLGIATRLRTRVVSNHLARSGSSTLRRTLAGLLLAQEGYRTRWTDRVVLLPDDEIRLTTWMHQHLRLTTALHPEPRAIERQLIERLRPPLNIEGTAAGATRTVIQAARKAYNASAGPRPKKP</sequence>
<proteinExistence type="predicted"/>
<accession>A0A937RKG7</accession>
<dbReference type="InterPro" id="IPR049311">
    <property type="entry name" value="GIY_YIG_cat"/>
</dbReference>
<gene>
    <name evidence="2" type="ORF">I7412_33195</name>
</gene>
<dbReference type="AlphaFoldDB" id="A0A937RKG7"/>
<reference evidence="2" key="1">
    <citation type="submission" date="2020-12" db="EMBL/GenBank/DDBJ databases">
        <title>Genomic characterization of non-nitrogen-fixing Frankia strains.</title>
        <authorList>
            <person name="Carlos-Shanley C."/>
            <person name="Guerra T."/>
            <person name="Hahn D."/>
        </authorList>
    </citation>
    <scope>NUCLEOTIDE SEQUENCE</scope>
    <source>
        <strain evidence="2">CN6</strain>
    </source>
</reference>
<dbReference type="Proteomes" id="UP000604475">
    <property type="component" value="Unassembled WGS sequence"/>
</dbReference>
<keyword evidence="3" id="KW-1185">Reference proteome</keyword>
<dbReference type="RefSeq" id="WP_203003800.1">
    <property type="nucleotide sequence ID" value="NZ_JADWYU010000109.1"/>
</dbReference>
<name>A0A937RKG7_9ACTN</name>
<dbReference type="Pfam" id="PF20815">
    <property type="entry name" value="GIY_YIG_2"/>
    <property type="match status" value="1"/>
</dbReference>
<evidence type="ECO:0000313" key="2">
    <source>
        <dbReference type="EMBL" id="MBL7631932.1"/>
    </source>
</evidence>
<dbReference type="EMBL" id="JAEACQ010000289">
    <property type="protein sequence ID" value="MBL7631932.1"/>
    <property type="molecule type" value="Genomic_DNA"/>
</dbReference>
<evidence type="ECO:0000313" key="3">
    <source>
        <dbReference type="Proteomes" id="UP000604475"/>
    </source>
</evidence>
<evidence type="ECO:0000259" key="1">
    <source>
        <dbReference type="Pfam" id="PF20815"/>
    </source>
</evidence>
<organism evidence="2 3">
    <name type="scientific">Frankia nepalensis</name>
    <dbReference type="NCBI Taxonomy" id="1836974"/>
    <lineage>
        <taxon>Bacteria</taxon>
        <taxon>Bacillati</taxon>
        <taxon>Actinomycetota</taxon>
        <taxon>Actinomycetes</taxon>
        <taxon>Frankiales</taxon>
        <taxon>Frankiaceae</taxon>
        <taxon>Frankia</taxon>
    </lineage>
</organism>
<feature type="domain" description="GIY-YIG catalytic" evidence="1">
    <location>
        <begin position="7"/>
        <end position="143"/>
    </location>
</feature>
<comment type="caution">
    <text evidence="2">The sequence shown here is derived from an EMBL/GenBank/DDBJ whole genome shotgun (WGS) entry which is preliminary data.</text>
</comment>
<protein>
    <recommendedName>
        <fullName evidence="1">GIY-YIG catalytic domain-containing protein</fullName>
    </recommendedName>
</protein>